<feature type="region of interest" description="Disordered" evidence="1">
    <location>
        <begin position="162"/>
        <end position="184"/>
    </location>
</feature>
<dbReference type="AlphaFoldDB" id="A0A401UXL5"/>
<gene>
    <name evidence="3" type="ORF">CTKZ_09880</name>
</gene>
<feature type="compositionally biased region" description="Pro residues" evidence="1">
    <location>
        <begin position="167"/>
        <end position="184"/>
    </location>
</feature>
<dbReference type="OrthoDB" id="4939292at2"/>
<proteinExistence type="predicted"/>
<keyword evidence="2" id="KW-0472">Membrane</keyword>
<evidence type="ECO:0000313" key="3">
    <source>
        <dbReference type="EMBL" id="GCD19426.1"/>
    </source>
</evidence>
<sequence length="184" mass="18634">MSDHVVPSAPPVQPPAVAPVGNVGRGALFALATIPLGIAAWVVIWGFGFIASIVAAAVAFVAVKLYVLGAGRLSRPGALVVLAITVVTLALAFVGGIAWDAAVAVAEEGGVSTWDALTEPNFWSWFWPVLPEVLPEYGGDLAWAVGFGALGSFATLRGAWTTTAPEAPSPTPPADAPTAPGPQA</sequence>
<protein>
    <submittedName>
        <fullName evidence="3">Uncharacterized protein</fullName>
    </submittedName>
</protein>
<feature type="transmembrane region" description="Helical" evidence="2">
    <location>
        <begin position="38"/>
        <end position="67"/>
    </location>
</feature>
<reference evidence="3 4" key="1">
    <citation type="submission" date="2018-11" db="EMBL/GenBank/DDBJ databases">
        <title>Draft genome sequence of Cellulomonas takizawaensis strain TKZ-21.</title>
        <authorList>
            <person name="Yamamura H."/>
            <person name="Hayashi T."/>
            <person name="Hamada M."/>
            <person name="Serisawa Y."/>
            <person name="Matsuyama K."/>
            <person name="Nakagawa Y."/>
            <person name="Otoguro M."/>
            <person name="Yanagida F."/>
            <person name="Hayakawa M."/>
        </authorList>
    </citation>
    <scope>NUCLEOTIDE SEQUENCE [LARGE SCALE GENOMIC DNA]</scope>
    <source>
        <strain evidence="3 4">TKZ-21</strain>
    </source>
</reference>
<keyword evidence="2" id="KW-0812">Transmembrane</keyword>
<keyword evidence="4" id="KW-1185">Reference proteome</keyword>
<name>A0A401UXL5_9CELL</name>
<evidence type="ECO:0000256" key="2">
    <source>
        <dbReference type="SAM" id="Phobius"/>
    </source>
</evidence>
<accession>A0A401UXL5</accession>
<organism evidence="3 4">
    <name type="scientific">Cellulomonas algicola</name>
    <dbReference type="NCBI Taxonomy" id="2071633"/>
    <lineage>
        <taxon>Bacteria</taxon>
        <taxon>Bacillati</taxon>
        <taxon>Actinomycetota</taxon>
        <taxon>Actinomycetes</taxon>
        <taxon>Micrococcales</taxon>
        <taxon>Cellulomonadaceae</taxon>
        <taxon>Cellulomonas</taxon>
    </lineage>
</organism>
<dbReference type="RefSeq" id="WP_124341961.1">
    <property type="nucleotide sequence ID" value="NZ_BHYL01000067.1"/>
</dbReference>
<keyword evidence="2" id="KW-1133">Transmembrane helix</keyword>
<feature type="transmembrane region" description="Helical" evidence="2">
    <location>
        <begin position="79"/>
        <end position="99"/>
    </location>
</feature>
<dbReference type="Proteomes" id="UP000288246">
    <property type="component" value="Unassembled WGS sequence"/>
</dbReference>
<comment type="caution">
    <text evidence="3">The sequence shown here is derived from an EMBL/GenBank/DDBJ whole genome shotgun (WGS) entry which is preliminary data.</text>
</comment>
<evidence type="ECO:0000313" key="4">
    <source>
        <dbReference type="Proteomes" id="UP000288246"/>
    </source>
</evidence>
<evidence type="ECO:0000256" key="1">
    <source>
        <dbReference type="SAM" id="MobiDB-lite"/>
    </source>
</evidence>
<dbReference type="EMBL" id="BHYL01000067">
    <property type="protein sequence ID" value="GCD19426.1"/>
    <property type="molecule type" value="Genomic_DNA"/>
</dbReference>